<accession>A0A0A2ACZ7</accession>
<dbReference type="OrthoDB" id="541794at2"/>
<keyword evidence="1" id="KW-1133">Transmembrane helix</keyword>
<sequence>MYDSLMTLLFFPDWTNGLPSDFLILHFFVGAVIFPFNMIHAKARKIDSQNPQEAANGYKNSGTTSFFGYEEIN</sequence>
<reference evidence="3" key="1">
    <citation type="journal article" date="2014" name="Sci. Data">
        <title>Genomes of diverse isolates of the marine cyanobacterium Prochlorococcus.</title>
        <authorList>
            <person name="Biller S."/>
            <person name="Berube P."/>
            <person name="Thompson J."/>
            <person name="Kelly L."/>
            <person name="Roggensack S."/>
            <person name="Awad L."/>
            <person name="Roache-Johnson K."/>
            <person name="Ding H."/>
            <person name="Giovannoni S.J."/>
            <person name="Moore L.R."/>
            <person name="Chisholm S.W."/>
        </authorList>
    </citation>
    <scope>NUCLEOTIDE SEQUENCE [LARGE SCALE GENOMIC DNA]</scope>
    <source>
        <strain evidence="3">MIT 9302</strain>
    </source>
</reference>
<dbReference type="Proteomes" id="UP000030445">
    <property type="component" value="Unassembled WGS sequence"/>
</dbReference>
<evidence type="ECO:0000313" key="2">
    <source>
        <dbReference type="EMBL" id="KGF98706.1"/>
    </source>
</evidence>
<keyword evidence="1" id="KW-0472">Membrane</keyword>
<protein>
    <submittedName>
        <fullName evidence="2">Uncharacterized protein</fullName>
    </submittedName>
</protein>
<organism evidence="2 3">
    <name type="scientific">Prochlorococcus marinus str. MIT 9302</name>
    <dbReference type="NCBI Taxonomy" id="74545"/>
    <lineage>
        <taxon>Bacteria</taxon>
        <taxon>Bacillati</taxon>
        <taxon>Cyanobacteriota</taxon>
        <taxon>Cyanophyceae</taxon>
        <taxon>Synechococcales</taxon>
        <taxon>Prochlorococcaceae</taxon>
        <taxon>Prochlorococcus</taxon>
    </lineage>
</organism>
<dbReference type="AlphaFoldDB" id="A0A0A2ACZ7"/>
<gene>
    <name evidence="2" type="ORF">EU96_0234</name>
</gene>
<dbReference type="STRING" id="74545.EU96_0234"/>
<name>A0A0A2ACZ7_PROMR</name>
<comment type="caution">
    <text evidence="2">The sequence shown here is derived from an EMBL/GenBank/DDBJ whole genome shotgun (WGS) entry which is preliminary data.</text>
</comment>
<proteinExistence type="predicted"/>
<dbReference type="EMBL" id="JNAM01000003">
    <property type="protein sequence ID" value="KGF98706.1"/>
    <property type="molecule type" value="Genomic_DNA"/>
</dbReference>
<keyword evidence="1" id="KW-0812">Transmembrane</keyword>
<feature type="transmembrane region" description="Helical" evidence="1">
    <location>
        <begin position="20"/>
        <end position="39"/>
    </location>
</feature>
<dbReference type="eggNOG" id="ENOG50321DQ">
    <property type="taxonomic scope" value="Bacteria"/>
</dbReference>
<evidence type="ECO:0000313" key="3">
    <source>
        <dbReference type="Proteomes" id="UP000030445"/>
    </source>
</evidence>
<evidence type="ECO:0000256" key="1">
    <source>
        <dbReference type="SAM" id="Phobius"/>
    </source>
</evidence>